<reference evidence="1" key="1">
    <citation type="submission" date="2022-03" db="EMBL/GenBank/DDBJ databases">
        <authorList>
            <person name="Sayadi A."/>
        </authorList>
    </citation>
    <scope>NUCLEOTIDE SEQUENCE</scope>
</reference>
<comment type="caution">
    <text evidence="1">The sequence shown here is derived from an EMBL/GenBank/DDBJ whole genome shotgun (WGS) entry which is preliminary data.</text>
</comment>
<dbReference type="AlphaFoldDB" id="A0A9P0M7N1"/>
<proteinExistence type="predicted"/>
<accession>A0A9P0M7N1</accession>
<evidence type="ECO:0000313" key="2">
    <source>
        <dbReference type="Proteomes" id="UP001152888"/>
    </source>
</evidence>
<dbReference type="EMBL" id="CAKOFQ010007845">
    <property type="protein sequence ID" value="CAH2008993.1"/>
    <property type="molecule type" value="Genomic_DNA"/>
</dbReference>
<name>A0A9P0M7N1_ACAOB</name>
<organism evidence="1 2">
    <name type="scientific">Acanthoscelides obtectus</name>
    <name type="common">Bean weevil</name>
    <name type="synonym">Bruchus obtectus</name>
    <dbReference type="NCBI Taxonomy" id="200917"/>
    <lineage>
        <taxon>Eukaryota</taxon>
        <taxon>Metazoa</taxon>
        <taxon>Ecdysozoa</taxon>
        <taxon>Arthropoda</taxon>
        <taxon>Hexapoda</taxon>
        <taxon>Insecta</taxon>
        <taxon>Pterygota</taxon>
        <taxon>Neoptera</taxon>
        <taxon>Endopterygota</taxon>
        <taxon>Coleoptera</taxon>
        <taxon>Polyphaga</taxon>
        <taxon>Cucujiformia</taxon>
        <taxon>Chrysomeloidea</taxon>
        <taxon>Chrysomelidae</taxon>
        <taxon>Bruchinae</taxon>
        <taxon>Bruchini</taxon>
        <taxon>Acanthoscelides</taxon>
    </lineage>
</organism>
<keyword evidence="2" id="KW-1185">Reference proteome</keyword>
<protein>
    <submittedName>
        <fullName evidence="1">Uncharacterized protein</fullName>
    </submittedName>
</protein>
<dbReference type="Proteomes" id="UP001152888">
    <property type="component" value="Unassembled WGS sequence"/>
</dbReference>
<evidence type="ECO:0000313" key="1">
    <source>
        <dbReference type="EMBL" id="CAH2008993.1"/>
    </source>
</evidence>
<gene>
    <name evidence="1" type="ORF">ACAOBT_LOCUS30555</name>
</gene>
<sequence length="39" mass="4468">MTSCVHLTQARMVRWNLYRFLLLIDSEKGAVILTSACQV</sequence>